<organism evidence="3 4">
    <name type="scientific">Streptomyces achromogenes</name>
    <dbReference type="NCBI Taxonomy" id="67255"/>
    <lineage>
        <taxon>Bacteria</taxon>
        <taxon>Bacillati</taxon>
        <taxon>Actinomycetota</taxon>
        <taxon>Actinomycetes</taxon>
        <taxon>Kitasatosporales</taxon>
        <taxon>Streptomycetaceae</taxon>
        <taxon>Streptomyces</taxon>
    </lineage>
</organism>
<evidence type="ECO:0000313" key="3">
    <source>
        <dbReference type="EMBL" id="MDQ0685603.1"/>
    </source>
</evidence>
<comment type="caution">
    <text evidence="3">The sequence shown here is derived from an EMBL/GenBank/DDBJ whole genome shotgun (WGS) entry which is preliminary data.</text>
</comment>
<dbReference type="EMBL" id="JAUSYA010000001">
    <property type="protein sequence ID" value="MDQ0685603.1"/>
    <property type="molecule type" value="Genomic_DNA"/>
</dbReference>
<evidence type="ECO:0000256" key="1">
    <source>
        <dbReference type="SAM" id="MobiDB-lite"/>
    </source>
</evidence>
<evidence type="ECO:0000313" key="4">
    <source>
        <dbReference type="Proteomes" id="UP001243364"/>
    </source>
</evidence>
<reference evidence="3 4" key="1">
    <citation type="submission" date="2023-07" db="EMBL/GenBank/DDBJ databases">
        <title>Comparative genomics of wheat-associated soil bacteria to identify genetic determinants of phenazine resistance.</title>
        <authorList>
            <person name="Mouncey N."/>
        </authorList>
    </citation>
    <scope>NUCLEOTIDE SEQUENCE [LARGE SCALE GENOMIC DNA]</scope>
    <source>
        <strain evidence="3 4">W4I19-2</strain>
    </source>
</reference>
<dbReference type="Pfam" id="PF18029">
    <property type="entry name" value="Glyoxalase_6"/>
    <property type="match status" value="1"/>
</dbReference>
<protein>
    <recommendedName>
        <fullName evidence="2">Glyoxalase-like domain-containing protein</fullName>
    </recommendedName>
</protein>
<dbReference type="Proteomes" id="UP001243364">
    <property type="component" value="Unassembled WGS sequence"/>
</dbReference>
<gene>
    <name evidence="3" type="ORF">QFZ56_004566</name>
</gene>
<dbReference type="PANTHER" id="PTHR35908:SF1">
    <property type="entry name" value="CONSERVED PROTEIN"/>
    <property type="match status" value="1"/>
</dbReference>
<keyword evidence="4" id="KW-1185">Reference proteome</keyword>
<evidence type="ECO:0000259" key="2">
    <source>
        <dbReference type="Pfam" id="PF18029"/>
    </source>
</evidence>
<dbReference type="InterPro" id="IPR029068">
    <property type="entry name" value="Glyas_Bleomycin-R_OHBP_Dase"/>
</dbReference>
<dbReference type="InterPro" id="IPR041581">
    <property type="entry name" value="Glyoxalase_6"/>
</dbReference>
<proteinExistence type="predicted"/>
<accession>A0ABU0Q736</accession>
<dbReference type="PANTHER" id="PTHR35908">
    <property type="entry name" value="HYPOTHETICAL FUSION PROTEIN"/>
    <property type="match status" value="1"/>
</dbReference>
<sequence>MTQTPASSSSAASPTSPASESEAASAAAPPTPVHWKLVIDAADPHAQADFWAAALHYTAEDNAALIERLLETGALPGAATVEFHGRSAFRDLIAVRHPDDPYDPDSGTGLGRRLLFQRVPEAKTAKNRLHLDLHPGARRRAEEVARLTALGASVLREVKEPSGEWVVMADPEGNEFCVQ</sequence>
<feature type="region of interest" description="Disordered" evidence="1">
    <location>
        <begin position="1"/>
        <end position="28"/>
    </location>
</feature>
<name>A0ABU0Q736_STRAH</name>
<dbReference type="SUPFAM" id="SSF54593">
    <property type="entry name" value="Glyoxalase/Bleomycin resistance protein/Dihydroxybiphenyl dioxygenase"/>
    <property type="match status" value="1"/>
</dbReference>
<dbReference type="RefSeq" id="WP_373431674.1">
    <property type="nucleotide sequence ID" value="NZ_JAUSYA010000001.1"/>
</dbReference>
<dbReference type="Gene3D" id="3.10.180.10">
    <property type="entry name" value="2,3-Dihydroxybiphenyl 1,2-Dioxygenase, domain 1"/>
    <property type="match status" value="1"/>
</dbReference>
<feature type="domain" description="Glyoxalase-like" evidence="2">
    <location>
        <begin position="37"/>
        <end position="178"/>
    </location>
</feature>